<proteinExistence type="predicted"/>
<name>A0A7M2HBI2_9BURK</name>
<gene>
    <name evidence="1" type="ORF">F7R26_036645</name>
</gene>
<organism evidence="1 2">
    <name type="scientific">Cupriavidus basilensis</name>
    <dbReference type="NCBI Taxonomy" id="68895"/>
    <lineage>
        <taxon>Bacteria</taxon>
        <taxon>Pseudomonadati</taxon>
        <taxon>Pseudomonadota</taxon>
        <taxon>Betaproteobacteria</taxon>
        <taxon>Burkholderiales</taxon>
        <taxon>Burkholderiaceae</taxon>
        <taxon>Cupriavidus</taxon>
    </lineage>
</organism>
<reference evidence="1 2" key="1">
    <citation type="submission" date="2020-10" db="EMBL/GenBank/DDBJ databases">
        <title>Complete genome sequence of Cupriavidus basilensis CCUG 49340T.</title>
        <authorList>
            <person name="Salva-Serra F."/>
            <person name="Donoso R.A."/>
            <person name="Cho K.H."/>
            <person name="Yoo J.A."/>
            <person name="Lee K."/>
            <person name="Yoon S.-H."/>
            <person name="Perez-Pantoja D."/>
            <person name="Moore E.R.B."/>
        </authorList>
    </citation>
    <scope>NUCLEOTIDE SEQUENCE [LARGE SCALE GENOMIC DNA]</scope>
    <source>
        <strain evidence="2">CCUG 49340</strain>
        <plasmid evidence="1 2">pRK1-1</plasmid>
    </source>
</reference>
<dbReference type="GeneID" id="98406505"/>
<sequence length="47" mass="4931">MLNNGYDLALAEQAIAGGKADLDAFGRSVSTTPILSNACTMERCWPG</sequence>
<dbReference type="RefSeq" id="WP_176844242.1">
    <property type="nucleotide sequence ID" value="NZ_CP062805.1"/>
</dbReference>
<geneLocation type="plasmid" evidence="1 2">
    <name>pRK1-1</name>
</geneLocation>
<dbReference type="Proteomes" id="UP000397656">
    <property type="component" value="Plasmid pRK1-1"/>
</dbReference>
<protein>
    <submittedName>
        <fullName evidence="1">Uncharacterized protein</fullName>
    </submittedName>
</protein>
<dbReference type="EMBL" id="CP062805">
    <property type="protein sequence ID" value="QOT81562.1"/>
    <property type="molecule type" value="Genomic_DNA"/>
</dbReference>
<keyword evidence="1" id="KW-0614">Plasmid</keyword>
<evidence type="ECO:0000313" key="1">
    <source>
        <dbReference type="EMBL" id="QOT81562.1"/>
    </source>
</evidence>
<accession>A0A7M2HBI2</accession>
<dbReference type="AlphaFoldDB" id="A0A7M2HBI2"/>
<evidence type="ECO:0000313" key="2">
    <source>
        <dbReference type="Proteomes" id="UP000397656"/>
    </source>
</evidence>